<organism evidence="1 2">
    <name type="scientific">Eleginops maclovinus</name>
    <name type="common">Patagonian blennie</name>
    <name type="synonym">Eleginus maclovinus</name>
    <dbReference type="NCBI Taxonomy" id="56733"/>
    <lineage>
        <taxon>Eukaryota</taxon>
        <taxon>Metazoa</taxon>
        <taxon>Chordata</taxon>
        <taxon>Craniata</taxon>
        <taxon>Vertebrata</taxon>
        <taxon>Euteleostomi</taxon>
        <taxon>Actinopterygii</taxon>
        <taxon>Neopterygii</taxon>
        <taxon>Teleostei</taxon>
        <taxon>Neoteleostei</taxon>
        <taxon>Acanthomorphata</taxon>
        <taxon>Eupercaria</taxon>
        <taxon>Perciformes</taxon>
        <taxon>Notothenioidei</taxon>
        <taxon>Eleginopidae</taxon>
        <taxon>Eleginops</taxon>
    </lineage>
</organism>
<dbReference type="AlphaFoldDB" id="A0AAN7X8W3"/>
<dbReference type="Proteomes" id="UP001346869">
    <property type="component" value="Unassembled WGS sequence"/>
</dbReference>
<reference evidence="1 2" key="2">
    <citation type="journal article" date="2023" name="Mol. Biol. Evol.">
        <title>Genomics of Secondarily Temperate Adaptation in the Only Non-Antarctic Icefish.</title>
        <authorList>
            <person name="Rivera-Colon A.G."/>
            <person name="Rayamajhi N."/>
            <person name="Minhas B.F."/>
            <person name="Madrigal G."/>
            <person name="Bilyk K.T."/>
            <person name="Yoon V."/>
            <person name="Hune M."/>
            <person name="Gregory S."/>
            <person name="Cheng C.H.C."/>
            <person name="Catchen J.M."/>
        </authorList>
    </citation>
    <scope>NUCLEOTIDE SEQUENCE [LARGE SCALE GENOMIC DNA]</scope>
    <source>
        <strain evidence="1">JMC-PN-2008</strain>
    </source>
</reference>
<sequence length="95" mass="10961">MLLDDSPDSPSLTSDEEDQTLKAGDYVVDRFAGKKRTHYYIGQVVKLDDCEVEARFLPRTRSTHGSNRRPTFVFNEKDEAVLPRQDVVKKLPQHR</sequence>
<reference evidence="1 2" key="1">
    <citation type="journal article" date="2023" name="Genes (Basel)">
        <title>Chromosome-Level Genome Assembly and Circadian Gene Repertoire of the Patagonia Blennie Eleginops maclovinus-The Closest Ancestral Proxy of Antarctic Cryonotothenioids.</title>
        <authorList>
            <person name="Cheng C.C."/>
            <person name="Rivera-Colon A.G."/>
            <person name="Minhas B.F."/>
            <person name="Wilson L."/>
            <person name="Rayamajhi N."/>
            <person name="Vargas-Chacoff L."/>
            <person name="Catchen J.M."/>
        </authorList>
    </citation>
    <scope>NUCLEOTIDE SEQUENCE [LARGE SCALE GENOMIC DNA]</scope>
    <source>
        <strain evidence="1">JMC-PN-2008</strain>
    </source>
</reference>
<accession>A0AAN7X8W3</accession>
<evidence type="ECO:0000313" key="2">
    <source>
        <dbReference type="Proteomes" id="UP001346869"/>
    </source>
</evidence>
<gene>
    <name evidence="1" type="ORF">PBY51_007307</name>
</gene>
<evidence type="ECO:0000313" key="1">
    <source>
        <dbReference type="EMBL" id="KAK5855649.1"/>
    </source>
</evidence>
<protein>
    <submittedName>
        <fullName evidence="1">Uncharacterized protein</fullName>
    </submittedName>
</protein>
<comment type="caution">
    <text evidence="1">The sequence shown here is derived from an EMBL/GenBank/DDBJ whole genome shotgun (WGS) entry which is preliminary data.</text>
</comment>
<keyword evidence="2" id="KW-1185">Reference proteome</keyword>
<proteinExistence type="predicted"/>
<name>A0AAN7X8W3_ELEMC</name>
<dbReference type="EMBL" id="JAUZQC010000017">
    <property type="protein sequence ID" value="KAK5855649.1"/>
    <property type="molecule type" value="Genomic_DNA"/>
</dbReference>